<comment type="caution">
    <text evidence="8">The sequence shown here is derived from an EMBL/GenBank/DDBJ whole genome shotgun (WGS) entry which is preliminary data.</text>
</comment>
<name>A0ABU9YZ27_9RHOO</name>
<evidence type="ECO:0000256" key="5">
    <source>
        <dbReference type="ARBA" id="ARBA00022989"/>
    </source>
</evidence>
<feature type="transmembrane region" description="Helical" evidence="7">
    <location>
        <begin position="99"/>
        <end position="125"/>
    </location>
</feature>
<feature type="transmembrane region" description="Helical" evidence="7">
    <location>
        <begin position="336"/>
        <end position="357"/>
    </location>
</feature>
<feature type="transmembrane region" description="Helical" evidence="7">
    <location>
        <begin position="369"/>
        <end position="390"/>
    </location>
</feature>
<evidence type="ECO:0000256" key="7">
    <source>
        <dbReference type="SAM" id="Phobius"/>
    </source>
</evidence>
<feature type="transmembrane region" description="Helical" evidence="7">
    <location>
        <begin position="245"/>
        <end position="265"/>
    </location>
</feature>
<evidence type="ECO:0000256" key="6">
    <source>
        <dbReference type="ARBA" id="ARBA00023136"/>
    </source>
</evidence>
<dbReference type="InterPro" id="IPR036259">
    <property type="entry name" value="MFS_trans_sf"/>
</dbReference>
<feature type="transmembrane region" description="Helical" evidence="7">
    <location>
        <begin position="272"/>
        <end position="291"/>
    </location>
</feature>
<dbReference type="Gene3D" id="1.20.1250.20">
    <property type="entry name" value="MFS general substrate transporter like domains"/>
    <property type="match status" value="2"/>
</dbReference>
<organism evidence="8 9">
    <name type="scientific">Uliginosibacterium sediminicola</name>
    <dbReference type="NCBI Taxonomy" id="2024550"/>
    <lineage>
        <taxon>Bacteria</taxon>
        <taxon>Pseudomonadati</taxon>
        <taxon>Pseudomonadota</taxon>
        <taxon>Betaproteobacteria</taxon>
        <taxon>Rhodocyclales</taxon>
        <taxon>Zoogloeaceae</taxon>
        <taxon>Uliginosibacterium</taxon>
    </lineage>
</organism>
<evidence type="ECO:0000256" key="3">
    <source>
        <dbReference type="ARBA" id="ARBA00022475"/>
    </source>
</evidence>
<comment type="subcellular location">
    <subcellularLocation>
        <location evidence="1">Cell membrane</location>
        <topology evidence="1">Multi-pass membrane protein</topology>
    </subcellularLocation>
</comment>
<feature type="transmembrane region" description="Helical" evidence="7">
    <location>
        <begin position="76"/>
        <end position="93"/>
    </location>
</feature>
<keyword evidence="5 7" id="KW-1133">Transmembrane helix</keyword>
<feature type="transmembrane region" description="Helical" evidence="7">
    <location>
        <begin position="215"/>
        <end position="233"/>
    </location>
</feature>
<accession>A0ABU9YZ27</accession>
<protein>
    <submittedName>
        <fullName evidence="8">MFS transporter</fullName>
    </submittedName>
</protein>
<gene>
    <name evidence="8" type="ORF">ABDB84_09780</name>
</gene>
<feature type="transmembrane region" description="Helical" evidence="7">
    <location>
        <begin position="41"/>
        <end position="64"/>
    </location>
</feature>
<feature type="transmembrane region" description="Helical" evidence="7">
    <location>
        <begin position="297"/>
        <end position="315"/>
    </location>
</feature>
<keyword evidence="9" id="KW-1185">Reference proteome</keyword>
<evidence type="ECO:0000256" key="1">
    <source>
        <dbReference type="ARBA" id="ARBA00004651"/>
    </source>
</evidence>
<evidence type="ECO:0000313" key="8">
    <source>
        <dbReference type="EMBL" id="MEN3068768.1"/>
    </source>
</evidence>
<dbReference type="InterPro" id="IPR004740">
    <property type="entry name" value="Nuc_H_symport"/>
</dbReference>
<dbReference type="EMBL" id="JBDIVE010000004">
    <property type="protein sequence ID" value="MEN3068768.1"/>
    <property type="molecule type" value="Genomic_DNA"/>
</dbReference>
<dbReference type="SUPFAM" id="SSF103473">
    <property type="entry name" value="MFS general substrate transporter"/>
    <property type="match status" value="1"/>
</dbReference>
<feature type="transmembrane region" description="Helical" evidence="7">
    <location>
        <begin position="137"/>
        <end position="157"/>
    </location>
</feature>
<reference evidence="8 9" key="1">
    <citation type="journal article" date="2018" name="Int. J. Syst. Evol. Microbiol.">
        <title>Uliginosibacterium sediminicola sp. nov., isolated from freshwater sediment.</title>
        <authorList>
            <person name="Hwang W.M."/>
            <person name="Kim S.M."/>
            <person name="Kang K."/>
            <person name="Ahn T.Y."/>
        </authorList>
    </citation>
    <scope>NUCLEOTIDE SEQUENCE [LARGE SCALE GENOMIC DNA]</scope>
    <source>
        <strain evidence="8 9">M1-21</strain>
    </source>
</reference>
<feature type="transmembrane region" description="Helical" evidence="7">
    <location>
        <begin position="7"/>
        <end position="29"/>
    </location>
</feature>
<keyword evidence="4 7" id="KW-0812">Transmembrane</keyword>
<keyword evidence="6 7" id="KW-0472">Membrane</keyword>
<feature type="transmembrane region" description="Helical" evidence="7">
    <location>
        <begin position="163"/>
        <end position="182"/>
    </location>
</feature>
<keyword evidence="2" id="KW-0813">Transport</keyword>
<sequence>MQSSRRAVVPFALVFFCQYCALGMWTVPFSNILKAEGLQDLIGVAFTCNALASFISPLFVGAMADRHISPVKLMRLLFWLSGLCLGFTFLAVAQHWGSFWVLLGMQLYALCYSPTNSLVTTAALQQLRNPSREFGPLRLWATLGWIVAGWLVSWVLAGDASPVSGFVSAGILMALGVFTYCLPPSAAGGAGAACNWKERLGLDALRLLGHPNHRALLLTVTLFGIPMAAYYPYTPLHLSALGFAHPSATMTLGQVSEVIALFFLARVTRRTHLKSVLATGLLLGALRYALFALDHPLAQLLGISLHGASFAFYYVTAQIYLAEHIETDMRARAQALFALLTGGLANLCGYLGSGALFQVTQAAGGQNWLLFWGVISAAAFAAACYFMLAFERR</sequence>
<dbReference type="RefSeq" id="WP_345919537.1">
    <property type="nucleotide sequence ID" value="NZ_JBDIVE010000004.1"/>
</dbReference>
<keyword evidence="3" id="KW-1003">Cell membrane</keyword>
<dbReference type="PANTHER" id="PTHR23522:SF4">
    <property type="entry name" value="NUCLEOSIDE PERMEASE NUPG-RELATED"/>
    <property type="match status" value="1"/>
</dbReference>
<proteinExistence type="predicted"/>
<dbReference type="PANTHER" id="PTHR23522">
    <property type="entry name" value="BLL5896 PROTEIN"/>
    <property type="match status" value="1"/>
</dbReference>
<evidence type="ECO:0000256" key="2">
    <source>
        <dbReference type="ARBA" id="ARBA00022448"/>
    </source>
</evidence>
<dbReference type="Pfam" id="PF03825">
    <property type="entry name" value="Nuc_H_symport"/>
    <property type="match status" value="1"/>
</dbReference>
<evidence type="ECO:0000313" key="9">
    <source>
        <dbReference type="Proteomes" id="UP001410394"/>
    </source>
</evidence>
<evidence type="ECO:0000256" key="4">
    <source>
        <dbReference type="ARBA" id="ARBA00022692"/>
    </source>
</evidence>
<dbReference type="Proteomes" id="UP001410394">
    <property type="component" value="Unassembled WGS sequence"/>
</dbReference>